<proteinExistence type="predicted"/>
<evidence type="ECO:0000313" key="1">
    <source>
        <dbReference type="EMBL" id="EDN97864.1"/>
    </source>
</evidence>
<name>A7F543_SCLS1</name>
<gene>
    <name evidence="1" type="ORF">SS1G_12718</name>
</gene>
<dbReference type="KEGG" id="ssl:SS1G_12718"/>
<sequence length="51" mass="5845">MAFAHIKAPVLDTPLPFNRSRRLMKRFRQLYFCVELSFEIASNDNGGKNSG</sequence>
<dbReference type="Proteomes" id="UP000001312">
    <property type="component" value="Unassembled WGS sequence"/>
</dbReference>
<keyword evidence="2" id="KW-1185">Reference proteome</keyword>
<dbReference type="InParanoid" id="A7F543"/>
<accession>A7F543</accession>
<dbReference type="RefSeq" id="XP_001586143.1">
    <property type="nucleotide sequence ID" value="XM_001586093.1"/>
</dbReference>
<dbReference type="AlphaFoldDB" id="A7F543"/>
<protein>
    <submittedName>
        <fullName evidence="1">Uncharacterized protein</fullName>
    </submittedName>
</protein>
<dbReference type="GeneID" id="5482382"/>
<evidence type="ECO:0000313" key="2">
    <source>
        <dbReference type="Proteomes" id="UP000001312"/>
    </source>
</evidence>
<dbReference type="EMBL" id="CH476642">
    <property type="protein sequence ID" value="EDN97864.1"/>
    <property type="molecule type" value="Genomic_DNA"/>
</dbReference>
<organism evidence="1 2">
    <name type="scientific">Sclerotinia sclerotiorum (strain ATCC 18683 / 1980 / Ss-1)</name>
    <name type="common">White mold</name>
    <name type="synonym">Whetzelinia sclerotiorum</name>
    <dbReference type="NCBI Taxonomy" id="665079"/>
    <lineage>
        <taxon>Eukaryota</taxon>
        <taxon>Fungi</taxon>
        <taxon>Dikarya</taxon>
        <taxon>Ascomycota</taxon>
        <taxon>Pezizomycotina</taxon>
        <taxon>Leotiomycetes</taxon>
        <taxon>Helotiales</taxon>
        <taxon>Sclerotiniaceae</taxon>
        <taxon>Sclerotinia</taxon>
    </lineage>
</organism>
<reference evidence="2" key="1">
    <citation type="journal article" date="2011" name="PLoS Genet.">
        <title>Genomic analysis of the necrotrophic fungal pathogens Sclerotinia sclerotiorum and Botrytis cinerea.</title>
        <authorList>
            <person name="Amselem J."/>
            <person name="Cuomo C.A."/>
            <person name="van Kan J.A."/>
            <person name="Viaud M."/>
            <person name="Benito E.P."/>
            <person name="Couloux A."/>
            <person name="Coutinho P.M."/>
            <person name="de Vries R.P."/>
            <person name="Dyer P.S."/>
            <person name="Fillinger S."/>
            <person name="Fournier E."/>
            <person name="Gout L."/>
            <person name="Hahn M."/>
            <person name="Kohn L."/>
            <person name="Lapalu N."/>
            <person name="Plummer K.M."/>
            <person name="Pradier J.M."/>
            <person name="Quevillon E."/>
            <person name="Sharon A."/>
            <person name="Simon A."/>
            <person name="ten Have A."/>
            <person name="Tudzynski B."/>
            <person name="Tudzynski P."/>
            <person name="Wincker P."/>
            <person name="Andrew M."/>
            <person name="Anthouard V."/>
            <person name="Beever R.E."/>
            <person name="Beffa R."/>
            <person name="Benoit I."/>
            <person name="Bouzid O."/>
            <person name="Brault B."/>
            <person name="Chen Z."/>
            <person name="Choquer M."/>
            <person name="Collemare J."/>
            <person name="Cotton P."/>
            <person name="Danchin E.G."/>
            <person name="Da Silva C."/>
            <person name="Gautier A."/>
            <person name="Giraud C."/>
            <person name="Giraud T."/>
            <person name="Gonzalez C."/>
            <person name="Grossetete S."/>
            <person name="Guldener U."/>
            <person name="Henrissat B."/>
            <person name="Howlett B.J."/>
            <person name="Kodira C."/>
            <person name="Kretschmer M."/>
            <person name="Lappartient A."/>
            <person name="Leroch M."/>
            <person name="Levis C."/>
            <person name="Mauceli E."/>
            <person name="Neuveglise C."/>
            <person name="Oeser B."/>
            <person name="Pearson M."/>
            <person name="Poulain J."/>
            <person name="Poussereau N."/>
            <person name="Quesneville H."/>
            <person name="Rascle C."/>
            <person name="Schumacher J."/>
            <person name="Segurens B."/>
            <person name="Sexton A."/>
            <person name="Silva E."/>
            <person name="Sirven C."/>
            <person name="Soanes D.M."/>
            <person name="Talbot N.J."/>
            <person name="Templeton M."/>
            <person name="Yandava C."/>
            <person name="Yarden O."/>
            <person name="Zeng Q."/>
            <person name="Rollins J.A."/>
            <person name="Lebrun M.H."/>
            <person name="Dickman M."/>
        </authorList>
    </citation>
    <scope>NUCLEOTIDE SEQUENCE [LARGE SCALE GENOMIC DNA]</scope>
    <source>
        <strain evidence="2">ATCC 18683 / 1980 / Ss-1</strain>
    </source>
</reference>